<dbReference type="PANTHER" id="PTHR30081:SF1">
    <property type="entry name" value="PROTEIN TRANSLOCASE SUBUNIT SECD"/>
    <property type="match status" value="1"/>
</dbReference>
<evidence type="ECO:0000259" key="13">
    <source>
        <dbReference type="Pfam" id="PF21760"/>
    </source>
</evidence>
<evidence type="ECO:0000256" key="10">
    <source>
        <dbReference type="HAMAP-Rule" id="MF_01463"/>
    </source>
</evidence>
<dbReference type="Proteomes" id="UP000539175">
    <property type="component" value="Unassembled WGS sequence"/>
</dbReference>
<dbReference type="InterPro" id="IPR048634">
    <property type="entry name" value="SecD_SecF_C"/>
</dbReference>
<dbReference type="PANTHER" id="PTHR30081">
    <property type="entry name" value="PROTEIN-EXPORT MEMBRANE PROTEIN SEC"/>
    <property type="match status" value="1"/>
</dbReference>
<dbReference type="Gene3D" id="3.30.1360.200">
    <property type="match status" value="1"/>
</dbReference>
<comment type="caution">
    <text evidence="15">The sequence shown here is derived from an EMBL/GenBank/DDBJ whole genome shotgun (WGS) entry which is preliminary data.</text>
</comment>
<dbReference type="NCBIfam" id="TIGR00916">
    <property type="entry name" value="2A0604s01"/>
    <property type="match status" value="2"/>
</dbReference>
<proteinExistence type="inferred from homology"/>
<comment type="subcellular location">
    <subcellularLocation>
        <location evidence="1 10">Cell membrane</location>
        <topology evidence="1 10">Multi-pass membrane protein</topology>
    </subcellularLocation>
</comment>
<dbReference type="Pfam" id="PF07549">
    <property type="entry name" value="Sec_GG"/>
    <property type="match status" value="2"/>
</dbReference>
<keyword evidence="7 10" id="KW-1133">Transmembrane helix</keyword>
<dbReference type="GO" id="GO:0015450">
    <property type="term" value="F:protein-transporting ATPase activity"/>
    <property type="evidence" value="ECO:0007669"/>
    <property type="project" value="InterPro"/>
</dbReference>
<evidence type="ECO:0000259" key="12">
    <source>
        <dbReference type="Pfam" id="PF02355"/>
    </source>
</evidence>
<dbReference type="GO" id="GO:0065002">
    <property type="term" value="P:intracellular protein transmembrane transport"/>
    <property type="evidence" value="ECO:0007669"/>
    <property type="project" value="UniProtKB-UniRule"/>
</dbReference>
<keyword evidence="5 10" id="KW-0812">Transmembrane</keyword>
<keyword evidence="9 10" id="KW-0472">Membrane</keyword>
<comment type="function">
    <text evidence="10">Part of the Sec protein translocase complex. Interacts with the SecYEG preprotein conducting channel. SecDF uses the proton motive force (PMF) to complete protein translocation after the ATP-dependent function of SecA.</text>
</comment>
<evidence type="ECO:0000313" key="15">
    <source>
        <dbReference type="EMBL" id="MBB6251537.1"/>
    </source>
</evidence>
<feature type="transmembrane region" description="Helical" evidence="10">
    <location>
        <begin position="387"/>
        <end position="407"/>
    </location>
</feature>
<organism evidence="15 16">
    <name type="scientific">Nitrospirillum iridis</name>
    <dbReference type="NCBI Taxonomy" id="765888"/>
    <lineage>
        <taxon>Bacteria</taxon>
        <taxon>Pseudomonadati</taxon>
        <taxon>Pseudomonadota</taxon>
        <taxon>Alphaproteobacteria</taxon>
        <taxon>Rhodospirillales</taxon>
        <taxon>Azospirillaceae</taxon>
        <taxon>Nitrospirillum</taxon>
    </lineage>
</organism>
<dbReference type="FunFam" id="1.20.1640.10:FF:000004">
    <property type="entry name" value="Protein translocase subunit SecD"/>
    <property type="match status" value="1"/>
</dbReference>
<keyword evidence="2 10" id="KW-0813">Transport</keyword>
<keyword evidence="8 10" id="KW-0811">Translocation</keyword>
<dbReference type="Gene3D" id="1.20.1640.10">
    <property type="entry name" value="Multidrug efflux transporter AcrB transmembrane domain"/>
    <property type="match status" value="2"/>
</dbReference>
<dbReference type="NCBIfam" id="TIGR00966">
    <property type="entry name" value="transloc_SecF"/>
    <property type="match status" value="1"/>
</dbReference>
<evidence type="ECO:0000256" key="8">
    <source>
        <dbReference type="ARBA" id="ARBA00023010"/>
    </source>
</evidence>
<dbReference type="NCBIfam" id="TIGR01129">
    <property type="entry name" value="secD"/>
    <property type="match status" value="1"/>
</dbReference>
<keyword evidence="6 10" id="KW-0653">Protein transport</keyword>
<keyword evidence="16" id="KW-1185">Reference proteome</keyword>
<evidence type="ECO:0000256" key="6">
    <source>
        <dbReference type="ARBA" id="ARBA00022927"/>
    </source>
</evidence>
<dbReference type="InterPro" id="IPR022813">
    <property type="entry name" value="SecD/SecF_arch_bac"/>
</dbReference>
<dbReference type="Pfam" id="PF02355">
    <property type="entry name" value="SecD_SecF_C"/>
    <property type="match status" value="2"/>
</dbReference>
<dbReference type="Pfam" id="PF22599">
    <property type="entry name" value="SecDF_P1_head"/>
    <property type="match status" value="1"/>
</dbReference>
<feature type="domain" description="Protein translocase subunit SecDF P1" evidence="13">
    <location>
        <begin position="154"/>
        <end position="211"/>
    </location>
</feature>
<feature type="transmembrane region" description="Helical" evidence="10">
    <location>
        <begin position="362"/>
        <end position="380"/>
    </location>
</feature>
<dbReference type="NCBIfam" id="NF009583">
    <property type="entry name" value="PRK13024.1-3"/>
    <property type="match status" value="1"/>
</dbReference>
<gene>
    <name evidence="10" type="primary">secD</name>
    <name evidence="11" type="synonym">secF</name>
    <name evidence="15" type="ORF">FHS74_002088</name>
</gene>
<keyword evidence="3 10" id="KW-1003">Cell membrane</keyword>
<dbReference type="InterPro" id="IPR022645">
    <property type="entry name" value="SecD/SecF_bac"/>
</dbReference>
<evidence type="ECO:0000256" key="7">
    <source>
        <dbReference type="ARBA" id="ARBA00022989"/>
    </source>
</evidence>
<dbReference type="InterPro" id="IPR005665">
    <property type="entry name" value="SecF_bac"/>
</dbReference>
<reference evidence="15 16" key="1">
    <citation type="submission" date="2020-08" db="EMBL/GenBank/DDBJ databases">
        <title>Genomic Encyclopedia of Type Strains, Phase IV (KMG-IV): sequencing the most valuable type-strain genomes for metagenomic binning, comparative biology and taxonomic classification.</title>
        <authorList>
            <person name="Goeker M."/>
        </authorList>
    </citation>
    <scope>NUCLEOTIDE SEQUENCE [LARGE SCALE GENOMIC DNA]</scope>
    <source>
        <strain evidence="15 16">DSM 22198</strain>
    </source>
</reference>
<dbReference type="GO" id="GO:0043952">
    <property type="term" value="P:protein transport by the Sec complex"/>
    <property type="evidence" value="ECO:0007669"/>
    <property type="project" value="UniProtKB-UniRule"/>
</dbReference>
<evidence type="ECO:0000256" key="1">
    <source>
        <dbReference type="ARBA" id="ARBA00004651"/>
    </source>
</evidence>
<dbReference type="RefSeq" id="WP_184800108.1">
    <property type="nucleotide sequence ID" value="NZ_JACIIZ010000005.1"/>
</dbReference>
<dbReference type="InterPro" id="IPR055344">
    <property type="entry name" value="SecD_SecF_C_bact"/>
</dbReference>
<dbReference type="InterPro" id="IPR005791">
    <property type="entry name" value="SecD"/>
</dbReference>
<evidence type="ECO:0000313" key="16">
    <source>
        <dbReference type="Proteomes" id="UP000539175"/>
    </source>
</evidence>
<dbReference type="EMBL" id="JACIIZ010000005">
    <property type="protein sequence ID" value="MBB6251537.1"/>
    <property type="molecule type" value="Genomic_DNA"/>
</dbReference>
<dbReference type="GO" id="GO:0005886">
    <property type="term" value="C:plasma membrane"/>
    <property type="evidence" value="ECO:0007669"/>
    <property type="project" value="UniProtKB-SubCell"/>
</dbReference>
<evidence type="ECO:0000256" key="11">
    <source>
        <dbReference type="HAMAP-Rule" id="MF_01464"/>
    </source>
</evidence>
<feature type="domain" description="Protein export membrane protein SecD/SecF C-terminal" evidence="12">
    <location>
        <begin position="639"/>
        <end position="821"/>
    </location>
</feature>
<comment type="subunit">
    <text evidence="11">Forms a complex with SecD. Part of the essential Sec protein translocation apparatus which comprises SecA, SecYEG and auxiliary proteins SecDF-YajC and YidC.</text>
</comment>
<accession>A0A7X0AXH6</accession>
<comment type="caution">
    <text evidence="10">Lacks conserved residue(s) required for the propagation of feature annotation.</text>
</comment>
<protein>
    <recommendedName>
        <fullName evidence="10 11">Multifunctional fusion protein</fullName>
    </recommendedName>
    <domain>
        <recommendedName>
            <fullName evidence="10">Protein translocase subunit SecD</fullName>
        </recommendedName>
    </domain>
    <domain>
        <recommendedName>
            <fullName evidence="11">Protein-export membrane protein SecF</fullName>
        </recommendedName>
    </domain>
</protein>
<feature type="transmembrane region" description="Helical" evidence="10">
    <location>
        <begin position="715"/>
        <end position="732"/>
    </location>
</feature>
<dbReference type="InterPro" id="IPR022646">
    <property type="entry name" value="SecD/SecF_CS"/>
</dbReference>
<dbReference type="SUPFAM" id="SSF82866">
    <property type="entry name" value="Multidrug efflux transporter AcrB transmembrane domain"/>
    <property type="match status" value="2"/>
</dbReference>
<evidence type="ECO:0000256" key="4">
    <source>
        <dbReference type="ARBA" id="ARBA00022519"/>
    </source>
</evidence>
<feature type="domain" description="SecDF P1 head subdomain" evidence="14">
    <location>
        <begin position="236"/>
        <end position="341"/>
    </location>
</feature>
<evidence type="ECO:0000256" key="2">
    <source>
        <dbReference type="ARBA" id="ARBA00022448"/>
    </source>
</evidence>
<feature type="transmembrane region" description="Helical" evidence="10">
    <location>
        <begin position="793"/>
        <end position="819"/>
    </location>
</feature>
<dbReference type="FunFam" id="3.30.1360.200:FF:000002">
    <property type="entry name" value="Preprotein translocase subunit SecD"/>
    <property type="match status" value="1"/>
</dbReference>
<dbReference type="PRINTS" id="PR01755">
    <property type="entry name" value="SECFTRNLCASE"/>
</dbReference>
<comment type="similarity">
    <text evidence="11">Belongs to the SecD/SecF family. SecF subfamily.</text>
</comment>
<dbReference type="HAMAP" id="MF_01464_B">
    <property type="entry name" value="SecF_B"/>
    <property type="match status" value="1"/>
</dbReference>
<dbReference type="Pfam" id="PF21760">
    <property type="entry name" value="SecD_1st"/>
    <property type="match status" value="1"/>
</dbReference>
<evidence type="ECO:0000256" key="5">
    <source>
        <dbReference type="ARBA" id="ARBA00022692"/>
    </source>
</evidence>
<feature type="transmembrane region" description="Helical" evidence="10">
    <location>
        <begin position="769"/>
        <end position="787"/>
    </location>
</feature>
<feature type="transmembrane region" description="Helical" evidence="10">
    <location>
        <begin position="666"/>
        <end position="683"/>
    </location>
</feature>
<feature type="domain" description="Protein export membrane protein SecD/SecF C-terminal" evidence="12">
    <location>
        <begin position="345"/>
        <end position="513"/>
    </location>
</feature>
<dbReference type="GO" id="GO:0006605">
    <property type="term" value="P:protein targeting"/>
    <property type="evidence" value="ECO:0007669"/>
    <property type="project" value="UniProtKB-UniRule"/>
</dbReference>
<comment type="subunit">
    <text evidence="10">Forms a complex with SecF. Part of the essential Sec protein translocation apparatus which comprises SecA, SecYEG and auxiliary proteins SecDF-YajC and YidC.</text>
</comment>
<dbReference type="HAMAP" id="MF_01463_B">
    <property type="entry name" value="SecD_B"/>
    <property type="match status" value="1"/>
</dbReference>
<dbReference type="InterPro" id="IPR054384">
    <property type="entry name" value="SecDF_P1_head"/>
</dbReference>
<name>A0A7X0AXH6_9PROT</name>
<dbReference type="InterPro" id="IPR048631">
    <property type="entry name" value="SecD_1st"/>
</dbReference>
<evidence type="ECO:0000259" key="14">
    <source>
        <dbReference type="Pfam" id="PF22599"/>
    </source>
</evidence>
<dbReference type="Gene3D" id="3.30.70.3400">
    <property type="match status" value="2"/>
</dbReference>
<feature type="transmembrane region" description="Helical" evidence="10">
    <location>
        <begin position="545"/>
        <end position="563"/>
    </location>
</feature>
<comment type="similarity">
    <text evidence="10">Belongs to the SecD/SecF family. SecD subfamily.</text>
</comment>
<sequence length="842" mass="90045">MLRFSPLKSALIALVCFLGVVFSLPSLINRDYLPGWIADRHVNLGLDLKGGSYLLLQVDSDAVAKERVESLIDEARTALRTAKVPASSFTPAGRAVAIALNSADDVDAARKALNTIATAATGSGVPEIDLRVDGQTITLSLTDAGFKERIDKAMAQSQEIVRRRIDGTGVNEPVVARQGNDRILVQLPGVEDPSRMKEMIGKTAKMTFRLVVQDEPIRADGVAPPGTQLLSTADGRPERKVLVRKKVEVDGANLTDASPTTDQNGRWVVSFRFDSIGARRFAETTTNNVGKPFAIVLDDKVISDPIIQEPITGGRGQISGSYTAQSANDLAVLLRAGALPVPLTVVEERTIGPELGADSIKAGLTAVGVGFVLVVAYMLVSYGIFGVFANIALLCNLFLTLALLGILQATLTLPGIAGALLTLGMAVDANILINERIREELRKGATPLGALEAGFSKAYATITDSNLTTLIKMAILFSVGTGTIKGFAVTISLGIMTSMFTATVVARAITASWFRRFRPKTLTVGTRLRPAPDHTNISFMKGRHMGIGMSVLLSVASVILYFHPGLNYGVDFAGGVVIEVRTEGPADFSKLRAKMETLHLGPVQLQQFGSPSDVLMRLEQQSGGDAAQQGAVKAVQDELNKDFPGAVIRRQEAVGASVSAELFHDGMLALGLAAIAMLAYITFRFEWQFGIGAVVTMLLDVTKTVGFFAITGMQFNLTSIAAILTIMGYSINDKVVVYDRVRENLRLYRKMPLRELIDRSINETLSRTIGTSLAIFLVTVPLALLAGEQLREFAWVLLFGIVLATSSSIFIAAPILLFLGEKSLRRPVPADGAAAAPAKPAA</sequence>
<dbReference type="AlphaFoldDB" id="A0A7X0AXH6"/>
<evidence type="ECO:0000256" key="9">
    <source>
        <dbReference type="ARBA" id="ARBA00023136"/>
    </source>
</evidence>
<feature type="transmembrane region" description="Helical" evidence="10">
    <location>
        <begin position="490"/>
        <end position="510"/>
    </location>
</feature>
<keyword evidence="4" id="KW-0997">Cell inner membrane</keyword>
<evidence type="ECO:0000256" key="3">
    <source>
        <dbReference type="ARBA" id="ARBA00022475"/>
    </source>
</evidence>